<dbReference type="OrthoDB" id="1491115at2"/>
<dbReference type="PANTHER" id="PTHR39441:SF1">
    <property type="entry name" value="DUF2252 DOMAIN-CONTAINING PROTEIN"/>
    <property type="match status" value="1"/>
</dbReference>
<organism evidence="1 2">
    <name type="scientific">Variovorax guangxiensis</name>
    <dbReference type="NCBI Taxonomy" id="1775474"/>
    <lineage>
        <taxon>Bacteria</taxon>
        <taxon>Pseudomonadati</taxon>
        <taxon>Pseudomonadota</taxon>
        <taxon>Betaproteobacteria</taxon>
        <taxon>Burkholderiales</taxon>
        <taxon>Comamonadaceae</taxon>
        <taxon>Variovorax</taxon>
    </lineage>
</organism>
<dbReference type="EMBL" id="RXFT01000012">
    <property type="protein sequence ID" value="RUR70363.1"/>
    <property type="molecule type" value="Genomic_DNA"/>
</dbReference>
<dbReference type="InterPro" id="IPR011009">
    <property type="entry name" value="Kinase-like_dom_sf"/>
</dbReference>
<protein>
    <submittedName>
        <fullName evidence="1">DUF2252 domain-containing protein</fullName>
    </submittedName>
</protein>
<name>A0A3S0Z7G7_9BURK</name>
<gene>
    <name evidence="1" type="ORF">EJP67_25235</name>
</gene>
<dbReference type="InterPro" id="IPR018721">
    <property type="entry name" value="DUF2252"/>
</dbReference>
<dbReference type="RefSeq" id="WP_126024476.1">
    <property type="nucleotide sequence ID" value="NZ_RXFT01000012.1"/>
</dbReference>
<sequence>MPNAAKTIRSFNAGRDPERLAMKYANLRSSPFVFLRGTCHLFYDRLPAGALFSKAPTAWLCGDAHLENFGSYKGDNRLVYFDLNDFDEAALAPVTWELARFLSSILVAGEGLCKSTADADALCRTFLDAYAGALVLGKARWIERDTAGGLVRDLLDTLKARTRPAFLDRRSDRKGRRRSIRCDGKHALQATEAQRERVTRLIDNFAASQPNPGFFKVLDVARRIAGTGSLGVERYIVLIEGKGSPDANFLLDLKQALPSSLVPHLKKTKQPEWPSEAHRVVGLQRRMQAVSMAFLHPIVGRKSSYVLRGLQPSEDRVMLDVNRTRLADIRGVIAEMGQLMAWAQLRSSGRQGSAIADALIDFGASAKSWRRDLLDAAHECAAQVVEDWGLYCEAYDAGAMVPS</sequence>
<accession>A0A3S0Z7G7</accession>
<dbReference type="Proteomes" id="UP000281118">
    <property type="component" value="Unassembled WGS sequence"/>
</dbReference>
<comment type="caution">
    <text evidence="1">The sequence shown here is derived from an EMBL/GenBank/DDBJ whole genome shotgun (WGS) entry which is preliminary data.</text>
</comment>
<dbReference type="AlphaFoldDB" id="A0A3S0Z7G7"/>
<reference evidence="1 2" key="1">
    <citation type="submission" date="2018-12" db="EMBL/GenBank/DDBJ databases">
        <title>The genome sequences of Variovorax guangxiensis DSM 27352.</title>
        <authorList>
            <person name="Gao J."/>
            <person name="Sun J."/>
        </authorList>
    </citation>
    <scope>NUCLEOTIDE SEQUENCE [LARGE SCALE GENOMIC DNA]</scope>
    <source>
        <strain evidence="1 2">DSM 27352</strain>
    </source>
</reference>
<dbReference type="PANTHER" id="PTHR39441">
    <property type="entry name" value="DUF2252 DOMAIN-CONTAINING PROTEIN"/>
    <property type="match status" value="1"/>
</dbReference>
<dbReference type="SUPFAM" id="SSF56112">
    <property type="entry name" value="Protein kinase-like (PK-like)"/>
    <property type="match status" value="1"/>
</dbReference>
<proteinExistence type="predicted"/>
<evidence type="ECO:0000313" key="1">
    <source>
        <dbReference type="EMBL" id="RUR70363.1"/>
    </source>
</evidence>
<dbReference type="Pfam" id="PF10009">
    <property type="entry name" value="DUF2252"/>
    <property type="match status" value="1"/>
</dbReference>
<evidence type="ECO:0000313" key="2">
    <source>
        <dbReference type="Proteomes" id="UP000281118"/>
    </source>
</evidence>